<keyword evidence="2" id="KW-1185">Reference proteome</keyword>
<comment type="caution">
    <text evidence="1">The sequence shown here is derived from an EMBL/GenBank/DDBJ whole genome shotgun (WGS) entry which is preliminary data.</text>
</comment>
<evidence type="ECO:0000313" key="1">
    <source>
        <dbReference type="EMBL" id="TDH69666.1"/>
    </source>
</evidence>
<dbReference type="RefSeq" id="XP_067819165.1">
    <property type="nucleotide sequence ID" value="XM_067965303.1"/>
</dbReference>
<dbReference type="AlphaFoldDB" id="A0A976FN63"/>
<dbReference type="KEGG" id="blac:94350974"/>
<gene>
    <name evidence="1" type="ORF">CCR75_007241</name>
</gene>
<accession>A0A976FN63</accession>
<dbReference type="GeneID" id="94350974"/>
<sequence>MLSLLGNQTLTKLQMMTGDHYQQCEPELAAYCCQCENDIPIAKRHLCRQCFWSKGFEEEISNQSVADTMT</sequence>
<dbReference type="OrthoDB" id="90621at2759"/>
<reference evidence="1 2" key="1">
    <citation type="journal article" date="2021" name="Genome Biol.">
        <title>AFLAP: assembly-free linkage analysis pipeline using k-mers from genome sequencing data.</title>
        <authorList>
            <person name="Fletcher K."/>
            <person name="Zhang L."/>
            <person name="Gil J."/>
            <person name="Han R."/>
            <person name="Cavanaugh K."/>
            <person name="Michelmore R."/>
        </authorList>
    </citation>
    <scope>NUCLEOTIDE SEQUENCE [LARGE SCALE GENOMIC DNA]</scope>
    <source>
        <strain evidence="1 2">SF5</strain>
    </source>
</reference>
<dbReference type="Proteomes" id="UP000294530">
    <property type="component" value="Unassembled WGS sequence"/>
</dbReference>
<evidence type="ECO:0000313" key="2">
    <source>
        <dbReference type="Proteomes" id="UP000294530"/>
    </source>
</evidence>
<dbReference type="EMBL" id="SHOA02000007">
    <property type="protein sequence ID" value="TDH69666.1"/>
    <property type="molecule type" value="Genomic_DNA"/>
</dbReference>
<name>A0A976FN63_BRELC</name>
<protein>
    <submittedName>
        <fullName evidence="1">Uncharacterized protein</fullName>
    </submittedName>
</protein>
<proteinExistence type="predicted"/>
<organism evidence="1 2">
    <name type="scientific">Bremia lactucae</name>
    <name type="common">Lettuce downy mildew</name>
    <dbReference type="NCBI Taxonomy" id="4779"/>
    <lineage>
        <taxon>Eukaryota</taxon>
        <taxon>Sar</taxon>
        <taxon>Stramenopiles</taxon>
        <taxon>Oomycota</taxon>
        <taxon>Peronosporomycetes</taxon>
        <taxon>Peronosporales</taxon>
        <taxon>Peronosporaceae</taxon>
        <taxon>Bremia</taxon>
    </lineage>
</organism>